<proteinExistence type="predicted"/>
<evidence type="ECO:0000256" key="1">
    <source>
        <dbReference type="ARBA" id="ARBA00022676"/>
    </source>
</evidence>
<dbReference type="OrthoDB" id="477186at2"/>
<evidence type="ECO:0000313" key="4">
    <source>
        <dbReference type="EMBL" id="EWS81546.1"/>
    </source>
</evidence>
<keyword evidence="2 4" id="KW-0808">Transferase</keyword>
<gene>
    <name evidence="4" type="ORF">BF93_15225</name>
</gene>
<dbReference type="Pfam" id="PF13692">
    <property type="entry name" value="Glyco_trans_1_4"/>
    <property type="match status" value="1"/>
</dbReference>
<sequence length="378" mass="39557">MVLRAGADGPGRTGAEAPAGAGRALPCALWLIPVPDLGGVARHVLDVVRTGLPGWRLVVLCPEGPLAEALRALGAPVLTGPVSPADGAARATAEERRVLQRLRPDVLHTHLAFADLTGAAAVVGLRSGRGRRIRLVSTEHGISGVRGYFQAGRPQAAAKTALHRGRLRRTDAVIAVSDSTRQQILAQWGGGARVVVIRNEVAPPATPPQPRPGLRVLSLARLAPEKRIDQLLRAMALVIAEHPEATVTIAGTGPLESALRDLARELCIADHVRFPGHVEAAAALAEHDVVAQLSVWENLSYTLLDAAAHGLGVVATDVGGNREIVPERCLVPAEDHEGVARVIVQQGMDLASRPERGGAGDPARMCAGLTRIYEGVAG</sequence>
<evidence type="ECO:0000256" key="2">
    <source>
        <dbReference type="ARBA" id="ARBA00022679"/>
    </source>
</evidence>
<dbReference type="PANTHER" id="PTHR12526:SF638">
    <property type="entry name" value="SPORE COAT PROTEIN SA"/>
    <property type="match status" value="1"/>
</dbReference>
<feature type="domain" description="Glycosyltransferase subfamily 4-like N-terminal" evidence="3">
    <location>
        <begin position="38"/>
        <end position="199"/>
    </location>
</feature>
<dbReference type="Pfam" id="PF13439">
    <property type="entry name" value="Glyco_transf_4"/>
    <property type="match status" value="1"/>
</dbReference>
<dbReference type="PANTHER" id="PTHR12526">
    <property type="entry name" value="GLYCOSYLTRANSFERASE"/>
    <property type="match status" value="1"/>
</dbReference>
<comment type="caution">
    <text evidence="4">The sequence shown here is derived from an EMBL/GenBank/DDBJ whole genome shotgun (WGS) entry which is preliminary data.</text>
</comment>
<dbReference type="RefSeq" id="WP_084148339.1">
    <property type="nucleotide sequence ID" value="NZ_KK069991.1"/>
</dbReference>
<dbReference type="AlphaFoldDB" id="Z9JUV0"/>
<dbReference type="STRING" id="396014.BF93_15225"/>
<dbReference type="eggNOG" id="COG0438">
    <property type="taxonomic scope" value="Bacteria"/>
</dbReference>
<protein>
    <submittedName>
        <fullName evidence="4">Glycosyltransferase</fullName>
    </submittedName>
</protein>
<keyword evidence="5" id="KW-1185">Reference proteome</keyword>
<name>Z9JUV0_9MICO</name>
<dbReference type="EMBL" id="JDYK01000006">
    <property type="protein sequence ID" value="EWS81546.1"/>
    <property type="molecule type" value="Genomic_DNA"/>
</dbReference>
<dbReference type="GO" id="GO:0016757">
    <property type="term" value="F:glycosyltransferase activity"/>
    <property type="evidence" value="ECO:0007669"/>
    <property type="project" value="UniProtKB-KW"/>
</dbReference>
<dbReference type="SUPFAM" id="SSF53756">
    <property type="entry name" value="UDP-Glycosyltransferase/glycogen phosphorylase"/>
    <property type="match status" value="1"/>
</dbReference>
<dbReference type="InterPro" id="IPR028098">
    <property type="entry name" value="Glyco_trans_4-like_N"/>
</dbReference>
<dbReference type="Gene3D" id="3.40.50.2000">
    <property type="entry name" value="Glycogen Phosphorylase B"/>
    <property type="match status" value="2"/>
</dbReference>
<reference evidence="4 5" key="1">
    <citation type="submission" date="2014-02" db="EMBL/GenBank/DDBJ databases">
        <title>Genome sequence of Brachybacterium phenoliresistens strain W13A50.</title>
        <authorList>
            <person name="Wang X."/>
        </authorList>
    </citation>
    <scope>NUCLEOTIDE SEQUENCE [LARGE SCALE GENOMIC DNA]</scope>
    <source>
        <strain evidence="4 5">W13A50</strain>
    </source>
</reference>
<dbReference type="Proteomes" id="UP000023067">
    <property type="component" value="Unassembled WGS sequence"/>
</dbReference>
<dbReference type="PATRIC" id="fig|396014.3.peg.1390"/>
<dbReference type="CDD" id="cd03801">
    <property type="entry name" value="GT4_PimA-like"/>
    <property type="match status" value="1"/>
</dbReference>
<organism evidence="4 5">
    <name type="scientific">Brachybacterium phenoliresistens</name>
    <dbReference type="NCBI Taxonomy" id="396014"/>
    <lineage>
        <taxon>Bacteria</taxon>
        <taxon>Bacillati</taxon>
        <taxon>Actinomycetota</taxon>
        <taxon>Actinomycetes</taxon>
        <taxon>Micrococcales</taxon>
        <taxon>Dermabacteraceae</taxon>
        <taxon>Brachybacterium</taxon>
    </lineage>
</organism>
<evidence type="ECO:0000313" key="5">
    <source>
        <dbReference type="Proteomes" id="UP000023067"/>
    </source>
</evidence>
<accession>Z9JUV0</accession>
<dbReference type="HOGENOM" id="CLU_009583_0_3_11"/>
<evidence type="ECO:0000259" key="3">
    <source>
        <dbReference type="Pfam" id="PF13439"/>
    </source>
</evidence>
<keyword evidence="1" id="KW-0328">Glycosyltransferase</keyword>